<dbReference type="GO" id="GO:0003677">
    <property type="term" value="F:DNA binding"/>
    <property type="evidence" value="ECO:0007669"/>
    <property type="project" value="InterPro"/>
</dbReference>
<evidence type="ECO:0000259" key="6">
    <source>
        <dbReference type="PROSITE" id="PS50064"/>
    </source>
</evidence>
<dbReference type="InterPro" id="IPR036957">
    <property type="entry name" value="Znf_PARP_sf"/>
</dbReference>
<evidence type="ECO:0000256" key="5">
    <source>
        <dbReference type="ARBA" id="ARBA00023242"/>
    </source>
</evidence>
<dbReference type="Pfam" id="PF00645">
    <property type="entry name" value="zf-PARP"/>
    <property type="match status" value="1"/>
</dbReference>
<evidence type="ECO:0000256" key="4">
    <source>
        <dbReference type="ARBA" id="ARBA00022833"/>
    </source>
</evidence>
<evidence type="ECO:0000313" key="7">
    <source>
        <dbReference type="EMBL" id="CAE8582375.1"/>
    </source>
</evidence>
<keyword evidence="3" id="KW-0863">Zinc-finger</keyword>
<protein>
    <recommendedName>
        <fullName evidence="6">PARP-type domain-containing protein</fullName>
    </recommendedName>
</protein>
<comment type="subcellular location">
    <subcellularLocation>
        <location evidence="1">Nucleus</location>
    </subcellularLocation>
</comment>
<gene>
    <name evidence="7" type="ORF">PGLA1383_LOCUS1375</name>
    <name evidence="9" type="ORF">PGLA1383_LOCUS34480</name>
    <name evidence="8" type="ORF">PGLA1383_LOCUS4940</name>
</gene>
<accession>A0A813DC17</accession>
<evidence type="ECO:0000313" key="9">
    <source>
        <dbReference type="EMBL" id="CAE8616809.1"/>
    </source>
</evidence>
<keyword evidence="2" id="KW-0479">Metal-binding</keyword>
<organism evidence="8 10">
    <name type="scientific">Polarella glacialis</name>
    <name type="common">Dinoflagellate</name>
    <dbReference type="NCBI Taxonomy" id="89957"/>
    <lineage>
        <taxon>Eukaryota</taxon>
        <taxon>Sar</taxon>
        <taxon>Alveolata</taxon>
        <taxon>Dinophyceae</taxon>
        <taxon>Suessiales</taxon>
        <taxon>Suessiaceae</taxon>
        <taxon>Polarella</taxon>
    </lineage>
</organism>
<dbReference type="GO" id="GO:0008270">
    <property type="term" value="F:zinc ion binding"/>
    <property type="evidence" value="ECO:0007669"/>
    <property type="project" value="UniProtKB-KW"/>
</dbReference>
<evidence type="ECO:0000313" key="10">
    <source>
        <dbReference type="Proteomes" id="UP000654075"/>
    </source>
</evidence>
<evidence type="ECO:0000256" key="1">
    <source>
        <dbReference type="ARBA" id="ARBA00004123"/>
    </source>
</evidence>
<dbReference type="GO" id="GO:0005634">
    <property type="term" value="C:nucleus"/>
    <property type="evidence" value="ECO:0007669"/>
    <property type="project" value="UniProtKB-SubCell"/>
</dbReference>
<dbReference type="AlphaFoldDB" id="A0A813DC17"/>
<dbReference type="Gene3D" id="3.30.1740.10">
    <property type="entry name" value="Zinc finger, PARP-type"/>
    <property type="match status" value="1"/>
</dbReference>
<keyword evidence="4" id="KW-0862">Zinc</keyword>
<evidence type="ECO:0000256" key="2">
    <source>
        <dbReference type="ARBA" id="ARBA00022723"/>
    </source>
</evidence>
<evidence type="ECO:0000256" key="3">
    <source>
        <dbReference type="ARBA" id="ARBA00022771"/>
    </source>
</evidence>
<reference evidence="8" key="1">
    <citation type="submission" date="2021-02" db="EMBL/GenBank/DDBJ databases">
        <authorList>
            <person name="Dougan E. K."/>
            <person name="Rhodes N."/>
            <person name="Thang M."/>
            <person name="Chan C."/>
        </authorList>
    </citation>
    <scope>NUCLEOTIDE SEQUENCE</scope>
</reference>
<dbReference type="SMART" id="SM01336">
    <property type="entry name" value="zf-PARP"/>
    <property type="match status" value="1"/>
</dbReference>
<dbReference type="OrthoDB" id="429950at2759"/>
<dbReference type="SUPFAM" id="SSF57716">
    <property type="entry name" value="Glucocorticoid receptor-like (DNA-binding domain)"/>
    <property type="match status" value="1"/>
</dbReference>
<dbReference type="EMBL" id="CAJNNV010000372">
    <property type="protein sequence ID" value="CAE8582375.1"/>
    <property type="molecule type" value="Genomic_DNA"/>
</dbReference>
<keyword evidence="10" id="KW-1185">Reference proteome</keyword>
<proteinExistence type="predicted"/>
<dbReference type="EMBL" id="CAJNNV010001887">
    <property type="protein sequence ID" value="CAE8586043.1"/>
    <property type="molecule type" value="Genomic_DNA"/>
</dbReference>
<evidence type="ECO:0000313" key="8">
    <source>
        <dbReference type="EMBL" id="CAE8586043.1"/>
    </source>
</evidence>
<dbReference type="EMBL" id="CAJNNV010025970">
    <property type="protein sequence ID" value="CAE8616809.1"/>
    <property type="molecule type" value="Genomic_DNA"/>
</dbReference>
<feature type="domain" description="PARP-type" evidence="6">
    <location>
        <begin position="12"/>
        <end position="102"/>
    </location>
</feature>
<sequence>MVILANGRFYEFEVEYAKSSRAACKVCSGTIAKDVVRVGFKGDEHTVDGESDSHKATKWYHFQCFPRAHDEAWFQRHLPEEVADEVLASCQALKPSEKKRLQSFSRLAVERKMCPSCHVLWMPRPRRSPQQLARSASPEVMRKALLLGRPLRRRLRSNTERHVQQQ</sequence>
<dbReference type="PROSITE" id="PS50064">
    <property type="entry name" value="ZF_PARP_2"/>
    <property type="match status" value="1"/>
</dbReference>
<name>A0A813DC17_POLGL</name>
<keyword evidence="5" id="KW-0539">Nucleus</keyword>
<dbReference type="InterPro" id="IPR001510">
    <property type="entry name" value="Znf_PARP"/>
</dbReference>
<comment type="caution">
    <text evidence="8">The sequence shown here is derived from an EMBL/GenBank/DDBJ whole genome shotgun (WGS) entry which is preliminary data.</text>
</comment>
<dbReference type="Proteomes" id="UP000654075">
    <property type="component" value="Unassembled WGS sequence"/>
</dbReference>